<gene>
    <name evidence="3" type="ORF">EJ08DRAFT_617111</name>
</gene>
<evidence type="ECO:0000256" key="2">
    <source>
        <dbReference type="SAM" id="Phobius"/>
    </source>
</evidence>
<dbReference type="Proteomes" id="UP000800235">
    <property type="component" value="Unassembled WGS sequence"/>
</dbReference>
<feature type="region of interest" description="Disordered" evidence="1">
    <location>
        <begin position="71"/>
        <end position="93"/>
    </location>
</feature>
<accession>A0A9P4TW32</accession>
<feature type="transmembrane region" description="Helical" evidence="2">
    <location>
        <begin position="33"/>
        <end position="50"/>
    </location>
</feature>
<dbReference type="OrthoDB" id="2141050at2759"/>
<comment type="caution">
    <text evidence="3">The sequence shown here is derived from an EMBL/GenBank/DDBJ whole genome shotgun (WGS) entry which is preliminary data.</text>
</comment>
<dbReference type="PANTHER" id="PTHR39218">
    <property type="entry name" value="OXIDOREDUCTASE 14 KDA SUBUNIT, PUTATIVE (AFU_ORTHOLOGUE AFUA_1G12110)-RELATED"/>
    <property type="match status" value="1"/>
</dbReference>
<organism evidence="3 4">
    <name type="scientific">Tothia fuscella</name>
    <dbReference type="NCBI Taxonomy" id="1048955"/>
    <lineage>
        <taxon>Eukaryota</taxon>
        <taxon>Fungi</taxon>
        <taxon>Dikarya</taxon>
        <taxon>Ascomycota</taxon>
        <taxon>Pezizomycotina</taxon>
        <taxon>Dothideomycetes</taxon>
        <taxon>Pleosporomycetidae</taxon>
        <taxon>Venturiales</taxon>
        <taxon>Cylindrosympodiaceae</taxon>
        <taxon>Tothia</taxon>
    </lineage>
</organism>
<dbReference type="PANTHER" id="PTHR39218:SF1">
    <property type="entry name" value="OXIDOREDUCTASE 14 KDA SUBUNIT, PUTATIVE (AFU_ORTHOLOGUE AFUA_1G12110)-RELATED"/>
    <property type="match status" value="1"/>
</dbReference>
<evidence type="ECO:0000313" key="3">
    <source>
        <dbReference type="EMBL" id="KAF2425731.1"/>
    </source>
</evidence>
<evidence type="ECO:0000256" key="1">
    <source>
        <dbReference type="SAM" id="MobiDB-lite"/>
    </source>
</evidence>
<keyword evidence="4" id="KW-1185">Reference proteome</keyword>
<keyword evidence="2" id="KW-0472">Membrane</keyword>
<dbReference type="AlphaFoldDB" id="A0A9P4TW32"/>
<proteinExistence type="predicted"/>
<name>A0A9P4TW32_9PEZI</name>
<protein>
    <submittedName>
        <fullName evidence="3">Uncharacterized protein</fullName>
    </submittedName>
</protein>
<evidence type="ECO:0000313" key="4">
    <source>
        <dbReference type="Proteomes" id="UP000800235"/>
    </source>
</evidence>
<keyword evidence="2" id="KW-0812">Transmembrane</keyword>
<reference evidence="3" key="1">
    <citation type="journal article" date="2020" name="Stud. Mycol.">
        <title>101 Dothideomycetes genomes: a test case for predicting lifestyles and emergence of pathogens.</title>
        <authorList>
            <person name="Haridas S."/>
            <person name="Albert R."/>
            <person name="Binder M."/>
            <person name="Bloem J."/>
            <person name="Labutti K."/>
            <person name="Salamov A."/>
            <person name="Andreopoulos B."/>
            <person name="Baker S."/>
            <person name="Barry K."/>
            <person name="Bills G."/>
            <person name="Bluhm B."/>
            <person name="Cannon C."/>
            <person name="Castanera R."/>
            <person name="Culley D."/>
            <person name="Daum C."/>
            <person name="Ezra D."/>
            <person name="Gonzalez J."/>
            <person name="Henrissat B."/>
            <person name="Kuo A."/>
            <person name="Liang C."/>
            <person name="Lipzen A."/>
            <person name="Lutzoni F."/>
            <person name="Magnuson J."/>
            <person name="Mondo S."/>
            <person name="Nolan M."/>
            <person name="Ohm R."/>
            <person name="Pangilinan J."/>
            <person name="Park H.-J."/>
            <person name="Ramirez L."/>
            <person name="Alfaro M."/>
            <person name="Sun H."/>
            <person name="Tritt A."/>
            <person name="Yoshinaga Y."/>
            <person name="Zwiers L.-H."/>
            <person name="Turgeon B."/>
            <person name="Goodwin S."/>
            <person name="Spatafora J."/>
            <person name="Crous P."/>
            <person name="Grigoriev I."/>
        </authorList>
    </citation>
    <scope>NUCLEOTIDE SEQUENCE</scope>
    <source>
        <strain evidence="3">CBS 130266</strain>
    </source>
</reference>
<feature type="compositionally biased region" description="Basic and acidic residues" evidence="1">
    <location>
        <begin position="76"/>
        <end position="87"/>
    </location>
</feature>
<dbReference type="EMBL" id="MU007068">
    <property type="protein sequence ID" value="KAF2425731.1"/>
    <property type="molecule type" value="Genomic_DNA"/>
</dbReference>
<sequence>MVSKILFWSGFGVGVRLWQLGMEMRPLFFRRELYIYPLYATIGGSFGYWLQGVERAQMKLLADRKEKLLAKRRRRDERAGEDAEERSVLSATA</sequence>
<keyword evidence="2" id="KW-1133">Transmembrane helix</keyword>